<dbReference type="Pfam" id="PF00419">
    <property type="entry name" value="Fimbrial"/>
    <property type="match status" value="1"/>
</dbReference>
<reference evidence="8 9" key="1">
    <citation type="submission" date="2016-04" db="EMBL/GenBank/DDBJ databases">
        <title>ATOL: Assembling a taxonomically balanced genome-scale reconstruction of the evolutionary history of the Enterobacteriaceae.</title>
        <authorList>
            <person name="Plunkett G.III."/>
            <person name="Neeno-Eckwall E.C."/>
            <person name="Glasner J.D."/>
            <person name="Perna N.T."/>
        </authorList>
    </citation>
    <scope>NUCLEOTIDE SEQUENCE [LARGE SCALE GENOMIC DNA]</scope>
    <source>
        <strain evidence="8 9">ATCC 51607</strain>
    </source>
</reference>
<evidence type="ECO:0000256" key="1">
    <source>
        <dbReference type="ARBA" id="ARBA00004561"/>
    </source>
</evidence>
<evidence type="ECO:0000259" key="7">
    <source>
        <dbReference type="Pfam" id="PF22003"/>
    </source>
</evidence>
<evidence type="ECO:0000256" key="5">
    <source>
        <dbReference type="SAM" id="SignalP"/>
    </source>
</evidence>
<feature type="signal peptide" evidence="5">
    <location>
        <begin position="1"/>
        <end position="25"/>
    </location>
</feature>
<dbReference type="SUPFAM" id="SSF49401">
    <property type="entry name" value="Bacterial adhesins"/>
    <property type="match status" value="1"/>
</dbReference>
<feature type="domain" description="Fimbrial-type adhesion" evidence="6">
    <location>
        <begin position="177"/>
        <end position="320"/>
    </location>
</feature>
<dbReference type="InterPro" id="IPR054160">
    <property type="entry name" value="MrkD_recept-bd"/>
</dbReference>
<proteinExistence type="inferred from homology"/>
<evidence type="ECO:0000256" key="4">
    <source>
        <dbReference type="ARBA" id="ARBA00023263"/>
    </source>
</evidence>
<name>A0A1B7HUW8_9ENTR</name>
<evidence type="ECO:0000313" key="8">
    <source>
        <dbReference type="EMBL" id="OAT19404.1"/>
    </source>
</evidence>
<feature type="domain" description="MrkD-like receptor binding" evidence="7">
    <location>
        <begin position="40"/>
        <end position="161"/>
    </location>
</feature>
<dbReference type="Proteomes" id="UP000078286">
    <property type="component" value="Unassembled WGS sequence"/>
</dbReference>
<dbReference type="Pfam" id="PF22003">
    <property type="entry name" value="MrkDrd"/>
    <property type="match status" value="1"/>
</dbReference>
<comment type="subcellular location">
    <subcellularLocation>
        <location evidence="1">Fimbrium</location>
    </subcellularLocation>
</comment>
<comment type="caution">
    <text evidence="8">The sequence shown here is derived from an EMBL/GenBank/DDBJ whole genome shotgun (WGS) entry which is preliminary data.</text>
</comment>
<dbReference type="GO" id="GO:0009289">
    <property type="term" value="C:pilus"/>
    <property type="evidence" value="ECO:0007669"/>
    <property type="project" value="UniProtKB-SubCell"/>
</dbReference>
<keyword evidence="4" id="KW-0281">Fimbrium</keyword>
<dbReference type="EMBL" id="LXEO01000015">
    <property type="protein sequence ID" value="OAT19404.1"/>
    <property type="molecule type" value="Genomic_DNA"/>
</dbReference>
<protein>
    <submittedName>
        <fullName evidence="8">Fimbrial adhesin</fullName>
    </submittedName>
</protein>
<dbReference type="PATRIC" id="fig|1354255.3.peg.1337"/>
<gene>
    <name evidence="8" type="ORF">M979_1295</name>
</gene>
<dbReference type="GO" id="GO:0043709">
    <property type="term" value="P:cell adhesion involved in single-species biofilm formation"/>
    <property type="evidence" value="ECO:0007669"/>
    <property type="project" value="TreeGrafter"/>
</dbReference>
<keyword evidence="9" id="KW-1185">Reference proteome</keyword>
<dbReference type="PROSITE" id="PS51257">
    <property type="entry name" value="PROKAR_LIPOPROTEIN"/>
    <property type="match status" value="1"/>
</dbReference>
<accession>A0A1B7HUW8</accession>
<evidence type="ECO:0000313" key="9">
    <source>
        <dbReference type="Proteomes" id="UP000078286"/>
    </source>
</evidence>
<dbReference type="InterPro" id="IPR008966">
    <property type="entry name" value="Adhesion_dom_sf"/>
</dbReference>
<dbReference type="InterPro" id="IPR036937">
    <property type="entry name" value="Adhesion_dom_fimbrial_sf"/>
</dbReference>
<dbReference type="AlphaFoldDB" id="A0A1B7HUW8"/>
<dbReference type="RefSeq" id="WP_064554180.1">
    <property type="nucleotide sequence ID" value="NZ_LXEO01000015.1"/>
</dbReference>
<dbReference type="InterPro" id="IPR050263">
    <property type="entry name" value="Bact_Fimbrial_Adh_Pro"/>
</dbReference>
<evidence type="ECO:0000256" key="2">
    <source>
        <dbReference type="ARBA" id="ARBA00006671"/>
    </source>
</evidence>
<organism evidence="8 9">
    <name type="scientific">Buttiauxella noackiae ATCC 51607</name>
    <dbReference type="NCBI Taxonomy" id="1354255"/>
    <lineage>
        <taxon>Bacteria</taxon>
        <taxon>Pseudomonadati</taxon>
        <taxon>Pseudomonadota</taxon>
        <taxon>Gammaproteobacteria</taxon>
        <taxon>Enterobacterales</taxon>
        <taxon>Enterobacteriaceae</taxon>
        <taxon>Buttiauxella</taxon>
    </lineage>
</organism>
<sequence>MSTLRLLGMIFPGLFLMLSAFSACATCSFYRGTAPMIWDNINIGTVYAQRDTPVGSIIYSTVLPATFSGEWLTCGSGELISATMFRDAVSGFSHIYDTGIPGVGIKAYYQTSGTFDNPPRTGINSSSGGTVSALGLGSGVKIELYKTGPISSGNIEPGLYFQKTYGELEVVRGSIVGGQVIQVACSLRNQNINVALPDVLGIDFTGPGATPGETSFTVDLDCDAGARINVSLSGSKSAETSDTSILALSGAGTAGVARGVGIQLLYGNTPLKINNNIVLKTSTGGQEFPADAFTARYFQTRDKVTAGSANSTATLNITYQ</sequence>
<dbReference type="Gene3D" id="2.60.40.1090">
    <property type="entry name" value="Fimbrial-type adhesion domain"/>
    <property type="match status" value="1"/>
</dbReference>
<dbReference type="PANTHER" id="PTHR33420:SF12">
    <property type="entry name" value="FIMBRIN-LIKE PROTEIN FIMI-RELATED"/>
    <property type="match status" value="1"/>
</dbReference>
<dbReference type="PANTHER" id="PTHR33420">
    <property type="entry name" value="FIMBRIAL SUBUNIT ELFA-RELATED"/>
    <property type="match status" value="1"/>
</dbReference>
<comment type="similarity">
    <text evidence="2">Belongs to the fimbrial protein family.</text>
</comment>
<evidence type="ECO:0000259" key="6">
    <source>
        <dbReference type="Pfam" id="PF00419"/>
    </source>
</evidence>
<keyword evidence="3 5" id="KW-0732">Signal</keyword>
<dbReference type="InterPro" id="IPR000259">
    <property type="entry name" value="Adhesion_dom_fimbrial"/>
</dbReference>
<feature type="chain" id="PRO_5008593472" evidence="5">
    <location>
        <begin position="26"/>
        <end position="320"/>
    </location>
</feature>
<evidence type="ECO:0000256" key="3">
    <source>
        <dbReference type="ARBA" id="ARBA00022729"/>
    </source>
</evidence>